<proteinExistence type="predicted"/>
<dbReference type="Proteomes" id="UP000030377">
    <property type="component" value="Unassembled WGS sequence"/>
</dbReference>
<comment type="caution">
    <text evidence="2">The sequence shown here is derived from an EMBL/GenBank/DDBJ whole genome shotgun (WGS) entry which is preliminary data.</text>
</comment>
<dbReference type="eggNOG" id="COG2814">
    <property type="taxonomic scope" value="Bacteria"/>
</dbReference>
<name>A0A0A3XYF1_BRAJP</name>
<keyword evidence="1" id="KW-0812">Transmembrane</keyword>
<gene>
    <name evidence="2" type="ORF">MA20_18820</name>
</gene>
<organism evidence="2 3">
    <name type="scientific">Bradyrhizobium japonicum</name>
    <dbReference type="NCBI Taxonomy" id="375"/>
    <lineage>
        <taxon>Bacteria</taxon>
        <taxon>Pseudomonadati</taxon>
        <taxon>Pseudomonadota</taxon>
        <taxon>Alphaproteobacteria</taxon>
        <taxon>Hyphomicrobiales</taxon>
        <taxon>Nitrobacteraceae</taxon>
        <taxon>Bradyrhizobium</taxon>
    </lineage>
</organism>
<reference evidence="2 3" key="1">
    <citation type="submission" date="2014-09" db="EMBL/GenBank/DDBJ databases">
        <title>Draft genome of Bradyrhizobium japonicum Is-34.</title>
        <authorList>
            <person name="Tsurumaru H."/>
            <person name="Yamakawa T."/>
            <person name="Hashimoto S."/>
            <person name="Okizaki K."/>
            <person name="Kanesaki Y."/>
            <person name="Yoshikawa H."/>
            <person name="Yajima S."/>
        </authorList>
    </citation>
    <scope>NUCLEOTIDE SEQUENCE [LARGE SCALE GENOMIC DNA]</scope>
    <source>
        <strain evidence="2 3">Is-34</strain>
    </source>
</reference>
<feature type="transmembrane region" description="Helical" evidence="1">
    <location>
        <begin position="12"/>
        <end position="34"/>
    </location>
</feature>
<accession>A0A0A3XYF1</accession>
<dbReference type="EMBL" id="JRPN01000015">
    <property type="protein sequence ID" value="KGT78186.1"/>
    <property type="molecule type" value="Genomic_DNA"/>
</dbReference>
<dbReference type="SUPFAM" id="SSF103473">
    <property type="entry name" value="MFS general substrate transporter"/>
    <property type="match status" value="1"/>
</dbReference>
<protein>
    <submittedName>
        <fullName evidence="2">Uncharacterized protein</fullName>
    </submittedName>
</protein>
<evidence type="ECO:0000256" key="1">
    <source>
        <dbReference type="SAM" id="Phobius"/>
    </source>
</evidence>
<dbReference type="AlphaFoldDB" id="A0A0A3XYF1"/>
<keyword evidence="1" id="KW-1133">Transmembrane helix</keyword>
<dbReference type="InterPro" id="IPR036259">
    <property type="entry name" value="MFS_trans_sf"/>
</dbReference>
<sequence length="83" mass="8820">MASRSPPRLWPLYAVNFFMADMQSGIGPFVGVFLQERGWATRLIGTALTIGNVAGMLATPPIGGFGLASMGLWLAFGAAVKKY</sequence>
<feature type="transmembrane region" description="Helical" evidence="1">
    <location>
        <begin position="62"/>
        <end position="80"/>
    </location>
</feature>
<evidence type="ECO:0000313" key="3">
    <source>
        <dbReference type="Proteomes" id="UP000030377"/>
    </source>
</evidence>
<evidence type="ECO:0000313" key="2">
    <source>
        <dbReference type="EMBL" id="KGT78186.1"/>
    </source>
</evidence>
<keyword evidence="1" id="KW-0472">Membrane</keyword>